<proteinExistence type="predicted"/>
<gene>
    <name evidence="1" type="ORF">WAZ07_19830</name>
</gene>
<dbReference type="Proteomes" id="UP001372526">
    <property type="component" value="Unassembled WGS sequence"/>
</dbReference>
<dbReference type="RefSeq" id="WP_336473813.1">
    <property type="nucleotide sequence ID" value="NZ_JBAWSX010000014.1"/>
</dbReference>
<reference evidence="1 2" key="1">
    <citation type="submission" date="2024-01" db="EMBL/GenBank/DDBJ databases">
        <title>Seven novel Bacillus-like species.</title>
        <authorList>
            <person name="Liu G."/>
        </authorList>
    </citation>
    <scope>NUCLEOTIDE SEQUENCE [LARGE SCALE GENOMIC DNA]</scope>
    <source>
        <strain evidence="1 2">FJAT-51639</strain>
    </source>
</reference>
<evidence type="ECO:0000313" key="2">
    <source>
        <dbReference type="Proteomes" id="UP001372526"/>
    </source>
</evidence>
<accession>A0ABU8FLA8</accession>
<evidence type="ECO:0000313" key="1">
    <source>
        <dbReference type="EMBL" id="MEI4803477.1"/>
    </source>
</evidence>
<comment type="caution">
    <text evidence="1">The sequence shown here is derived from an EMBL/GenBank/DDBJ whole genome shotgun (WGS) entry which is preliminary data.</text>
</comment>
<protein>
    <submittedName>
        <fullName evidence="1">Uncharacterized protein</fullName>
    </submittedName>
</protein>
<keyword evidence="2" id="KW-1185">Reference proteome</keyword>
<organism evidence="1 2">
    <name type="scientific">Bacillus bruguierae</name>
    <dbReference type="NCBI Taxonomy" id="3127667"/>
    <lineage>
        <taxon>Bacteria</taxon>
        <taxon>Bacillati</taxon>
        <taxon>Bacillota</taxon>
        <taxon>Bacilli</taxon>
        <taxon>Bacillales</taxon>
        <taxon>Bacillaceae</taxon>
        <taxon>Bacillus</taxon>
    </lineage>
</organism>
<sequence>MAVSRLNGLVEGDKIRVFSAGNEIDAQGVFIRVDNNFLIWVDSFANINITSLDTISIRKVS</sequence>
<name>A0ABU8FLA8_9BACI</name>
<dbReference type="EMBL" id="JBAWSX010000014">
    <property type="protein sequence ID" value="MEI4803477.1"/>
    <property type="molecule type" value="Genomic_DNA"/>
</dbReference>